<dbReference type="CDD" id="cd02933">
    <property type="entry name" value="OYE_like_FMN"/>
    <property type="match status" value="1"/>
</dbReference>
<evidence type="ECO:0000256" key="6">
    <source>
        <dbReference type="ARBA" id="ARBA00023002"/>
    </source>
</evidence>
<dbReference type="InterPro" id="IPR013785">
    <property type="entry name" value="Aldolase_TIM"/>
</dbReference>
<evidence type="ECO:0000313" key="9">
    <source>
        <dbReference type="EMBL" id="KAH9300549.1"/>
    </source>
</evidence>
<evidence type="ECO:0000313" key="10">
    <source>
        <dbReference type="Proteomes" id="UP000824469"/>
    </source>
</evidence>
<evidence type="ECO:0000256" key="5">
    <source>
        <dbReference type="ARBA" id="ARBA00022857"/>
    </source>
</evidence>
<keyword evidence="4" id="KW-0288">FMN</keyword>
<evidence type="ECO:0000256" key="3">
    <source>
        <dbReference type="ARBA" id="ARBA00022630"/>
    </source>
</evidence>
<organism evidence="9 10">
    <name type="scientific">Taxus chinensis</name>
    <name type="common">Chinese yew</name>
    <name type="synonym">Taxus wallichiana var. chinensis</name>
    <dbReference type="NCBI Taxonomy" id="29808"/>
    <lineage>
        <taxon>Eukaryota</taxon>
        <taxon>Viridiplantae</taxon>
        <taxon>Streptophyta</taxon>
        <taxon>Embryophyta</taxon>
        <taxon>Tracheophyta</taxon>
        <taxon>Spermatophyta</taxon>
        <taxon>Pinopsida</taxon>
        <taxon>Pinidae</taxon>
        <taxon>Conifers II</taxon>
        <taxon>Cupressales</taxon>
        <taxon>Taxaceae</taxon>
        <taxon>Taxus</taxon>
    </lineage>
</organism>
<keyword evidence="6" id="KW-0560">Oxidoreductase</keyword>
<dbReference type="GO" id="GO:0016491">
    <property type="term" value="F:oxidoreductase activity"/>
    <property type="evidence" value="ECO:0007669"/>
    <property type="project" value="UniProtKB-KW"/>
</dbReference>
<gene>
    <name evidence="9" type="ORF">KI387_012132</name>
</gene>
<keyword evidence="3" id="KW-0285">Flavoprotein</keyword>
<dbReference type="OMA" id="YLQLMAF"/>
<comment type="similarity">
    <text evidence="2">Belongs to the NADH:flavin oxidoreductase/NADH oxidase family.</text>
</comment>
<dbReference type="EMBL" id="JAHRHJ020000009">
    <property type="protein sequence ID" value="KAH9300549.1"/>
    <property type="molecule type" value="Genomic_DNA"/>
</dbReference>
<dbReference type="AlphaFoldDB" id="A0AA38FC29"/>
<evidence type="ECO:0000256" key="4">
    <source>
        <dbReference type="ARBA" id="ARBA00022643"/>
    </source>
</evidence>
<evidence type="ECO:0000259" key="8">
    <source>
        <dbReference type="Pfam" id="PF00724"/>
    </source>
</evidence>
<dbReference type="InterPro" id="IPR001155">
    <property type="entry name" value="OxRdtase_FMN_N"/>
</dbReference>
<dbReference type="InterPro" id="IPR045247">
    <property type="entry name" value="Oye-like"/>
</dbReference>
<feature type="domain" description="NADH:flavin oxidoreductase/NADH oxidase N-terminal" evidence="8">
    <location>
        <begin position="24"/>
        <end position="365"/>
    </location>
</feature>
<comment type="cofactor">
    <cofactor evidence="1">
        <name>FMN</name>
        <dbReference type="ChEBI" id="CHEBI:58210"/>
    </cofactor>
</comment>
<dbReference type="PANTHER" id="PTHR22893">
    <property type="entry name" value="NADH OXIDOREDUCTASE-RELATED"/>
    <property type="match status" value="1"/>
</dbReference>
<dbReference type="FunFam" id="3.20.20.70:FF:000073">
    <property type="entry name" value="12-oxophytodienoate reductase 3"/>
    <property type="match status" value="1"/>
</dbReference>
<dbReference type="PANTHER" id="PTHR22893:SF112">
    <property type="entry name" value="12-OXOPHYTODIENOATE REDUCTASE 3"/>
    <property type="match status" value="1"/>
</dbReference>
<proteinExistence type="inferred from homology"/>
<dbReference type="Pfam" id="PF00724">
    <property type="entry name" value="Oxidored_FMN"/>
    <property type="match status" value="1"/>
</dbReference>
<dbReference type="Proteomes" id="UP000824469">
    <property type="component" value="Unassembled WGS sequence"/>
</dbReference>
<evidence type="ECO:0000256" key="1">
    <source>
        <dbReference type="ARBA" id="ARBA00001917"/>
    </source>
</evidence>
<feature type="compositionally biased region" description="Polar residues" evidence="7">
    <location>
        <begin position="406"/>
        <end position="417"/>
    </location>
</feature>
<keyword evidence="5" id="KW-0521">NADP</keyword>
<comment type="caution">
    <text evidence="9">The sequence shown here is derived from an EMBL/GenBank/DDBJ whole genome shotgun (WGS) entry which is preliminary data.</text>
</comment>
<feature type="region of interest" description="Disordered" evidence="7">
    <location>
        <begin position="398"/>
        <end position="417"/>
    </location>
</feature>
<keyword evidence="10" id="KW-1185">Reference proteome</keyword>
<accession>A0AA38FC29</accession>
<dbReference type="SUPFAM" id="SSF51395">
    <property type="entry name" value="FMN-linked oxidoreductases"/>
    <property type="match status" value="1"/>
</dbReference>
<dbReference type="Gene3D" id="3.20.20.70">
    <property type="entry name" value="Aldolase class I"/>
    <property type="match status" value="1"/>
</dbReference>
<dbReference type="GO" id="GO:0010181">
    <property type="term" value="F:FMN binding"/>
    <property type="evidence" value="ECO:0007669"/>
    <property type="project" value="InterPro"/>
</dbReference>
<sequence>MGKRGISHHHQNNGGPTDTIIPRLLSPFHLGPLFRLSHRVVLAPVTRCRAINNVPQNSHVKFYSQRTTRGGLLISEANAVSPQAFGFPHSPAIFSEEQVKAWKKVVDAVHDKGGIIFCQLWHVGRASHTVYQPNGEAPISSTANPISEEWSIMMPDGSKAIYPSPRALETSEIPAIVEQFRAAARNAMAAGFDGVEIHAAHGYLIDQFLKDGVNDRRDDYGGSLEKRCRFAAEVLQAVVDEIGAERTAIRLSPIIDHMGAADSDPLSLTSHLIRLLNSFPCLAYLHMTEPRFTKEGLTEDIASQGDCMAAKMWSIVKNEFRGRLMRSGGYTRQTAMEAVSSCSADMISFGRLFISNPDLPLRFAIEANLNKYDRSTFYTHDQVVGYTDYPFYMDSTETNSKDKNNTDIPNCSSVTAN</sequence>
<evidence type="ECO:0000256" key="7">
    <source>
        <dbReference type="SAM" id="MobiDB-lite"/>
    </source>
</evidence>
<name>A0AA38FC29_TAXCH</name>
<protein>
    <recommendedName>
        <fullName evidence="8">NADH:flavin oxidoreductase/NADH oxidase N-terminal domain-containing protein</fullName>
    </recommendedName>
</protein>
<reference evidence="9 10" key="1">
    <citation type="journal article" date="2021" name="Nat. Plants">
        <title>The Taxus genome provides insights into paclitaxel biosynthesis.</title>
        <authorList>
            <person name="Xiong X."/>
            <person name="Gou J."/>
            <person name="Liao Q."/>
            <person name="Li Y."/>
            <person name="Zhou Q."/>
            <person name="Bi G."/>
            <person name="Li C."/>
            <person name="Du R."/>
            <person name="Wang X."/>
            <person name="Sun T."/>
            <person name="Guo L."/>
            <person name="Liang H."/>
            <person name="Lu P."/>
            <person name="Wu Y."/>
            <person name="Zhang Z."/>
            <person name="Ro D.K."/>
            <person name="Shang Y."/>
            <person name="Huang S."/>
            <person name="Yan J."/>
        </authorList>
    </citation>
    <scope>NUCLEOTIDE SEQUENCE [LARGE SCALE GENOMIC DNA]</scope>
    <source>
        <strain evidence="9">Ta-2019</strain>
    </source>
</reference>
<evidence type="ECO:0000256" key="2">
    <source>
        <dbReference type="ARBA" id="ARBA00005979"/>
    </source>
</evidence>